<keyword evidence="1" id="KW-0812">Transmembrane</keyword>
<evidence type="ECO:0000313" key="3">
    <source>
        <dbReference type="Proteomes" id="UP001205185"/>
    </source>
</evidence>
<keyword evidence="1" id="KW-1133">Transmembrane helix</keyword>
<reference evidence="2 3" key="1">
    <citation type="submission" date="2022-06" db="EMBL/GenBank/DDBJ databases">
        <title>Genomic Encyclopedia of Archaeal and Bacterial Type Strains, Phase II (KMG-II): from individual species to whole genera.</title>
        <authorList>
            <person name="Goeker M."/>
        </authorList>
    </citation>
    <scope>NUCLEOTIDE SEQUENCE [LARGE SCALE GENOMIC DNA]</scope>
    <source>
        <strain evidence="2 3">DSM 44255</strain>
    </source>
</reference>
<name>A0ABT1I9M9_9PSEU</name>
<dbReference type="EMBL" id="JAMTCO010000004">
    <property type="protein sequence ID" value="MCP2269241.1"/>
    <property type="molecule type" value="Genomic_DNA"/>
</dbReference>
<protein>
    <recommendedName>
        <fullName evidence="4">Flagellin-like protein</fullName>
    </recommendedName>
</protein>
<dbReference type="Proteomes" id="UP001205185">
    <property type="component" value="Unassembled WGS sequence"/>
</dbReference>
<evidence type="ECO:0008006" key="4">
    <source>
        <dbReference type="Google" id="ProtNLM"/>
    </source>
</evidence>
<dbReference type="RefSeq" id="WP_253886248.1">
    <property type="nucleotide sequence ID" value="NZ_BAAAVB010000004.1"/>
</dbReference>
<gene>
    <name evidence="2" type="ORF">LV75_001729</name>
</gene>
<evidence type="ECO:0000313" key="2">
    <source>
        <dbReference type="EMBL" id="MCP2269241.1"/>
    </source>
</evidence>
<sequence>MHTQLQAMWTVLLARWDRLRREPEAGYSTEAVLVTALLVVAAIAVIAIIVGKVTEKATGITM</sequence>
<keyword evidence="1" id="KW-0472">Membrane</keyword>
<organism evidence="2 3">
    <name type="scientific">Actinokineospora diospyrosa</name>
    <dbReference type="NCBI Taxonomy" id="103728"/>
    <lineage>
        <taxon>Bacteria</taxon>
        <taxon>Bacillati</taxon>
        <taxon>Actinomycetota</taxon>
        <taxon>Actinomycetes</taxon>
        <taxon>Pseudonocardiales</taxon>
        <taxon>Pseudonocardiaceae</taxon>
        <taxon>Actinokineospora</taxon>
    </lineage>
</organism>
<comment type="caution">
    <text evidence="2">The sequence shown here is derived from an EMBL/GenBank/DDBJ whole genome shotgun (WGS) entry which is preliminary data.</text>
</comment>
<feature type="transmembrane region" description="Helical" evidence="1">
    <location>
        <begin position="31"/>
        <end position="53"/>
    </location>
</feature>
<evidence type="ECO:0000256" key="1">
    <source>
        <dbReference type="SAM" id="Phobius"/>
    </source>
</evidence>
<keyword evidence="3" id="KW-1185">Reference proteome</keyword>
<proteinExistence type="predicted"/>
<accession>A0ABT1I9M9</accession>